<dbReference type="InterPro" id="IPR002213">
    <property type="entry name" value="UDP_glucos_trans"/>
</dbReference>
<dbReference type="EC" id="2.4.1.17" evidence="11"/>
<evidence type="ECO:0000256" key="9">
    <source>
        <dbReference type="ARBA" id="ARBA00047475"/>
    </source>
</evidence>
<comment type="subcellular location">
    <subcellularLocation>
        <location evidence="1 11">Membrane</location>
        <topology evidence="1 11">Single-pass membrane protein</topology>
    </subcellularLocation>
</comment>
<dbReference type="Proteomes" id="UP000095287">
    <property type="component" value="Unplaced"/>
</dbReference>
<evidence type="ECO:0000256" key="8">
    <source>
        <dbReference type="ARBA" id="ARBA00023136"/>
    </source>
</evidence>
<dbReference type="GO" id="GO:0016020">
    <property type="term" value="C:membrane"/>
    <property type="evidence" value="ECO:0007669"/>
    <property type="project" value="UniProtKB-SubCell"/>
</dbReference>
<comment type="similarity">
    <text evidence="2 10">Belongs to the UDP-glycosyltransferase family.</text>
</comment>
<feature type="transmembrane region" description="Helical" evidence="11">
    <location>
        <begin position="447"/>
        <end position="474"/>
    </location>
</feature>
<keyword evidence="6" id="KW-0732">Signal</keyword>
<dbReference type="FunFam" id="3.40.50.2000:FF:000038">
    <property type="entry name" value="UDP-GlucuronosylTransferase"/>
    <property type="match status" value="1"/>
</dbReference>
<evidence type="ECO:0000256" key="3">
    <source>
        <dbReference type="ARBA" id="ARBA00022676"/>
    </source>
</evidence>
<evidence type="ECO:0000256" key="10">
    <source>
        <dbReference type="RuleBase" id="RU003718"/>
    </source>
</evidence>
<dbReference type="InterPro" id="IPR050271">
    <property type="entry name" value="UDP-glycosyltransferase"/>
</dbReference>
<evidence type="ECO:0000256" key="2">
    <source>
        <dbReference type="ARBA" id="ARBA00009995"/>
    </source>
</evidence>
<evidence type="ECO:0000256" key="7">
    <source>
        <dbReference type="ARBA" id="ARBA00022989"/>
    </source>
</evidence>
<dbReference type="Gene3D" id="3.40.50.2000">
    <property type="entry name" value="Glycogen Phosphorylase B"/>
    <property type="match status" value="2"/>
</dbReference>
<dbReference type="WBParaSite" id="L893_g12119.t1">
    <property type="protein sequence ID" value="L893_g12119.t1"/>
    <property type="gene ID" value="L893_g12119"/>
</dbReference>
<dbReference type="Pfam" id="PF00201">
    <property type="entry name" value="UDPGT"/>
    <property type="match status" value="1"/>
</dbReference>
<evidence type="ECO:0000256" key="1">
    <source>
        <dbReference type="ARBA" id="ARBA00004167"/>
    </source>
</evidence>
<evidence type="ECO:0000256" key="6">
    <source>
        <dbReference type="ARBA" id="ARBA00022729"/>
    </source>
</evidence>
<reference evidence="13" key="1">
    <citation type="submission" date="2016-11" db="UniProtKB">
        <authorList>
            <consortium name="WormBaseParasite"/>
        </authorList>
    </citation>
    <scope>IDENTIFICATION</scope>
</reference>
<dbReference type="SUPFAM" id="SSF53756">
    <property type="entry name" value="UDP-Glycosyltransferase/glycogen phosphorylase"/>
    <property type="match status" value="1"/>
</dbReference>
<dbReference type="CDD" id="cd03784">
    <property type="entry name" value="GT1_Gtf-like"/>
    <property type="match status" value="1"/>
</dbReference>
<dbReference type="InterPro" id="IPR035595">
    <property type="entry name" value="UDP_glycos_trans_CS"/>
</dbReference>
<dbReference type="GO" id="GO:0015020">
    <property type="term" value="F:glucuronosyltransferase activity"/>
    <property type="evidence" value="ECO:0007669"/>
    <property type="project" value="UniProtKB-EC"/>
</dbReference>
<name>A0A1I7Y2P2_9BILA</name>
<dbReference type="PROSITE" id="PS00375">
    <property type="entry name" value="UDPGT"/>
    <property type="match status" value="1"/>
</dbReference>
<evidence type="ECO:0000256" key="5">
    <source>
        <dbReference type="ARBA" id="ARBA00022692"/>
    </source>
</evidence>
<keyword evidence="4 10" id="KW-0808">Transferase</keyword>
<proteinExistence type="inferred from homology"/>
<protein>
    <recommendedName>
        <fullName evidence="11">UDP-glucuronosyltransferase</fullName>
        <ecNumber evidence="11">2.4.1.17</ecNumber>
    </recommendedName>
</protein>
<keyword evidence="12" id="KW-1185">Reference proteome</keyword>
<dbReference type="PANTHER" id="PTHR48043">
    <property type="entry name" value="EG:EG0003.4 PROTEIN-RELATED"/>
    <property type="match status" value="1"/>
</dbReference>
<dbReference type="AlphaFoldDB" id="A0A1I7Y2P2"/>
<keyword evidence="3 10" id="KW-0328">Glycosyltransferase</keyword>
<dbReference type="PANTHER" id="PTHR48043:SF23">
    <property type="entry name" value="UDP-GLUCURONOSYLTRANSFERASE"/>
    <property type="match status" value="1"/>
</dbReference>
<organism evidence="12 13">
    <name type="scientific">Steinernema glaseri</name>
    <dbReference type="NCBI Taxonomy" id="37863"/>
    <lineage>
        <taxon>Eukaryota</taxon>
        <taxon>Metazoa</taxon>
        <taxon>Ecdysozoa</taxon>
        <taxon>Nematoda</taxon>
        <taxon>Chromadorea</taxon>
        <taxon>Rhabditida</taxon>
        <taxon>Tylenchina</taxon>
        <taxon>Panagrolaimomorpha</taxon>
        <taxon>Strongyloidoidea</taxon>
        <taxon>Steinernematidae</taxon>
        <taxon>Steinernema</taxon>
    </lineage>
</organism>
<sequence>MGALADMLVDAGHDVTVLYNEMNPDVHIVGTKKAKTLSVPASEEVKAYFHGDGYISDTWTMVTANPLAQRSLNVAYGEAIAAQCVNLVKNHSGVLEQLRRERFDILLHEVMDYCQLGIMQAAGIKSHVFFQSAVFLDGVAEAVGISTNPSLIPSFFATAGEEMTLWERVVNSIQVYMSKEYSRIMYVIEERAFQEYMGDDFVPFQDLIDQATFVITNSDPFLDFPRPIISKVYDLGGMCVKEPKPLDRMWTDILAKRDTTVLIAFGSIVKSYTMPSNMKTALVDTFARFPDVTFIWKYETNDTLFLQGAQNVYAAPWIPQNDLLNHPSVKLFIMHGGMNSIHEAAHRGVPLVVVPQCADQMRNAKMIARLGNGVDFDRFDLNDADKISEVIRKVLNEKSYSKTAERVALMIKNRPINQTTSFLRLVEFAAKFGPVPSMTSLAPRTTLIAYFMLDAIALFFFTIICLGVILYYSVKSVFVYVSNRKRKIKEQ</sequence>
<accession>A0A1I7Y2P2</accession>
<keyword evidence="8 11" id="KW-0472">Membrane</keyword>
<evidence type="ECO:0000256" key="4">
    <source>
        <dbReference type="ARBA" id="ARBA00022679"/>
    </source>
</evidence>
<evidence type="ECO:0000256" key="11">
    <source>
        <dbReference type="RuleBase" id="RU362059"/>
    </source>
</evidence>
<evidence type="ECO:0000313" key="13">
    <source>
        <dbReference type="WBParaSite" id="L893_g12119.t1"/>
    </source>
</evidence>
<comment type="catalytic activity">
    <reaction evidence="9 11">
        <text>glucuronate acceptor + UDP-alpha-D-glucuronate = acceptor beta-D-glucuronoside + UDP + H(+)</text>
        <dbReference type="Rhea" id="RHEA:21032"/>
        <dbReference type="ChEBI" id="CHEBI:15378"/>
        <dbReference type="ChEBI" id="CHEBI:58052"/>
        <dbReference type="ChEBI" id="CHEBI:58223"/>
        <dbReference type="ChEBI" id="CHEBI:132367"/>
        <dbReference type="ChEBI" id="CHEBI:132368"/>
        <dbReference type="EC" id="2.4.1.17"/>
    </reaction>
</comment>
<keyword evidence="5 11" id="KW-0812">Transmembrane</keyword>
<keyword evidence="7 11" id="KW-1133">Transmembrane helix</keyword>
<evidence type="ECO:0000313" key="12">
    <source>
        <dbReference type="Proteomes" id="UP000095287"/>
    </source>
</evidence>